<dbReference type="Pfam" id="PF00903">
    <property type="entry name" value="Glyoxalase"/>
    <property type="match status" value="1"/>
</dbReference>
<dbReference type="Gene3D" id="3.10.180.10">
    <property type="entry name" value="2,3-Dihydroxybiphenyl 1,2-Dioxygenase, domain 1"/>
    <property type="match status" value="1"/>
</dbReference>
<organism evidence="2 3">
    <name type="scientific">Imperialibacter roseus</name>
    <dbReference type="NCBI Taxonomy" id="1324217"/>
    <lineage>
        <taxon>Bacteria</taxon>
        <taxon>Pseudomonadati</taxon>
        <taxon>Bacteroidota</taxon>
        <taxon>Cytophagia</taxon>
        <taxon>Cytophagales</taxon>
        <taxon>Flammeovirgaceae</taxon>
        <taxon>Imperialibacter</taxon>
    </lineage>
</organism>
<protein>
    <submittedName>
        <fullName evidence="2">VOC family protein</fullName>
    </submittedName>
</protein>
<dbReference type="InterPro" id="IPR052164">
    <property type="entry name" value="Anthracycline_SecMetBiosynth"/>
</dbReference>
<evidence type="ECO:0000313" key="3">
    <source>
        <dbReference type="Proteomes" id="UP001302349"/>
    </source>
</evidence>
<feature type="domain" description="VOC" evidence="1">
    <location>
        <begin position="5"/>
        <end position="123"/>
    </location>
</feature>
<dbReference type="RefSeq" id="WP_317491239.1">
    <property type="nucleotide sequence ID" value="NZ_CP136051.1"/>
</dbReference>
<dbReference type="InterPro" id="IPR037523">
    <property type="entry name" value="VOC_core"/>
</dbReference>
<name>A0ABZ0IW40_9BACT</name>
<dbReference type="PANTHER" id="PTHR33993:SF14">
    <property type="entry name" value="GB|AAF24581.1"/>
    <property type="match status" value="1"/>
</dbReference>
<gene>
    <name evidence="2" type="ORF">RT717_08140</name>
</gene>
<proteinExistence type="predicted"/>
<dbReference type="Proteomes" id="UP001302349">
    <property type="component" value="Chromosome"/>
</dbReference>
<dbReference type="CDD" id="cd07247">
    <property type="entry name" value="SgaA_N_like"/>
    <property type="match status" value="1"/>
</dbReference>
<dbReference type="PANTHER" id="PTHR33993">
    <property type="entry name" value="GLYOXALASE-RELATED"/>
    <property type="match status" value="1"/>
</dbReference>
<keyword evidence="3" id="KW-1185">Reference proteome</keyword>
<dbReference type="InterPro" id="IPR029068">
    <property type="entry name" value="Glyas_Bleomycin-R_OHBP_Dase"/>
</dbReference>
<accession>A0ABZ0IW40</accession>
<dbReference type="SUPFAM" id="SSF54593">
    <property type="entry name" value="Glyoxalase/Bleomycin resistance protein/Dihydroxybiphenyl dioxygenase"/>
    <property type="match status" value="1"/>
</dbReference>
<evidence type="ECO:0000313" key="2">
    <source>
        <dbReference type="EMBL" id="WOK08604.1"/>
    </source>
</evidence>
<reference evidence="2 3" key="1">
    <citation type="journal article" date="2023" name="Microbiol. Resour. Announc.">
        <title>Complete Genome Sequence of Imperialibacter roseus strain P4T.</title>
        <authorList>
            <person name="Tizabi D.R."/>
            <person name="Bachvaroff T."/>
            <person name="Hill R.T."/>
        </authorList>
    </citation>
    <scope>NUCLEOTIDE SEQUENCE [LARGE SCALE GENOMIC DNA]</scope>
    <source>
        <strain evidence="2 3">P4T</strain>
    </source>
</reference>
<dbReference type="EMBL" id="CP136051">
    <property type="protein sequence ID" value="WOK08604.1"/>
    <property type="molecule type" value="Genomic_DNA"/>
</dbReference>
<dbReference type="PROSITE" id="PS51819">
    <property type="entry name" value="VOC"/>
    <property type="match status" value="1"/>
</dbReference>
<evidence type="ECO:0000259" key="1">
    <source>
        <dbReference type="PROSITE" id="PS51819"/>
    </source>
</evidence>
<sequence>MQEQKIGHIVHFDLTVEDHEGVSEFYKEVVGWEKQGLDMGGYQDYVMKDKEGNFLSGVCKKAGGNANLPPYWLIYVKVEDLDTSMANCEKLGGKVIGEKRKFGENTFYCLIQDPAGAYMMLIN</sequence>
<dbReference type="InterPro" id="IPR004360">
    <property type="entry name" value="Glyas_Fos-R_dOase_dom"/>
</dbReference>